<proteinExistence type="predicted"/>
<comment type="caution">
    <text evidence="2">The sequence shown here is derived from an EMBL/GenBank/DDBJ whole genome shotgun (WGS) entry which is preliminary data.</text>
</comment>
<evidence type="ECO:0000313" key="2">
    <source>
        <dbReference type="EMBL" id="GAA5524948.1"/>
    </source>
</evidence>
<accession>A0ABP9WRQ6</accession>
<gene>
    <name evidence="2" type="ORF">Maes01_01507</name>
</gene>
<reference evidence="2 3" key="1">
    <citation type="submission" date="2024-02" db="EMBL/GenBank/DDBJ databases">
        <title>Microbulbifer aestuariivivens NBRC 112533.</title>
        <authorList>
            <person name="Ichikawa N."/>
            <person name="Katano-Makiyama Y."/>
            <person name="Hidaka K."/>
        </authorList>
    </citation>
    <scope>NUCLEOTIDE SEQUENCE [LARGE SCALE GENOMIC DNA]</scope>
    <source>
        <strain evidence="2 3">NBRC 112533</strain>
    </source>
</reference>
<protein>
    <submittedName>
        <fullName evidence="2">Uncharacterized protein</fullName>
    </submittedName>
</protein>
<evidence type="ECO:0000313" key="3">
    <source>
        <dbReference type="Proteomes" id="UP001408594"/>
    </source>
</evidence>
<dbReference type="EMBL" id="BAABRT010000010">
    <property type="protein sequence ID" value="GAA5524948.1"/>
    <property type="molecule type" value="Genomic_DNA"/>
</dbReference>
<feature type="region of interest" description="Disordered" evidence="1">
    <location>
        <begin position="133"/>
        <end position="173"/>
    </location>
</feature>
<keyword evidence="3" id="KW-1185">Reference proteome</keyword>
<sequence>MRLGGRDYPPPVPGLFRRRRPPPFHRLTAGWGGIALAQVLGLAASTVPSWHPLLCSVALCVLFSVLCPLSSVLCPSFSVLRSLSFMPRPFLLPARVWCTPEVCRLFPFHPAAPAWLTFSLANFLIGHTEHGRSDLSAEDSSGGGSSRDSSKSSSKSSSKRSSKECSKGRSKGSAKCATQYPREVCCGAHGNRKFPGLGVVSQCNEGEEIKEITLCPVKWFLIM</sequence>
<dbReference type="Proteomes" id="UP001408594">
    <property type="component" value="Unassembled WGS sequence"/>
</dbReference>
<evidence type="ECO:0000256" key="1">
    <source>
        <dbReference type="SAM" id="MobiDB-lite"/>
    </source>
</evidence>
<name>A0ABP9WRQ6_9GAMM</name>
<organism evidence="2 3">
    <name type="scientific">Microbulbifer aestuariivivens</name>
    <dbReference type="NCBI Taxonomy" id="1908308"/>
    <lineage>
        <taxon>Bacteria</taxon>
        <taxon>Pseudomonadati</taxon>
        <taxon>Pseudomonadota</taxon>
        <taxon>Gammaproteobacteria</taxon>
        <taxon>Cellvibrionales</taxon>
        <taxon>Microbulbiferaceae</taxon>
        <taxon>Microbulbifer</taxon>
    </lineage>
</organism>